<feature type="repeat" description="PPR" evidence="4">
    <location>
        <begin position="517"/>
        <end position="551"/>
    </location>
</feature>
<organism evidence="7 8">
    <name type="scientific">Oryza meyeriana var. granulata</name>
    <dbReference type="NCBI Taxonomy" id="110450"/>
    <lineage>
        <taxon>Eukaryota</taxon>
        <taxon>Viridiplantae</taxon>
        <taxon>Streptophyta</taxon>
        <taxon>Embryophyta</taxon>
        <taxon>Tracheophyta</taxon>
        <taxon>Spermatophyta</taxon>
        <taxon>Magnoliopsida</taxon>
        <taxon>Liliopsida</taxon>
        <taxon>Poales</taxon>
        <taxon>Poaceae</taxon>
        <taxon>BOP clade</taxon>
        <taxon>Oryzoideae</taxon>
        <taxon>Oryzeae</taxon>
        <taxon>Oryzinae</taxon>
        <taxon>Oryza</taxon>
        <taxon>Oryza meyeriana</taxon>
    </lineage>
</organism>
<dbReference type="InterPro" id="IPR011990">
    <property type="entry name" value="TPR-like_helical_dom_sf"/>
</dbReference>
<dbReference type="PANTHER" id="PTHR47447">
    <property type="entry name" value="OS03G0856100 PROTEIN"/>
    <property type="match status" value="1"/>
</dbReference>
<feature type="repeat" description="PPR" evidence="4">
    <location>
        <begin position="587"/>
        <end position="622"/>
    </location>
</feature>
<feature type="compositionally biased region" description="Basic and acidic residues" evidence="5">
    <location>
        <begin position="408"/>
        <end position="417"/>
    </location>
</feature>
<evidence type="ECO:0000256" key="2">
    <source>
        <dbReference type="ARBA" id="ARBA00022737"/>
    </source>
</evidence>
<reference evidence="7 8" key="1">
    <citation type="submission" date="2019-11" db="EMBL/GenBank/DDBJ databases">
        <title>Whole genome sequence of Oryza granulata.</title>
        <authorList>
            <person name="Li W."/>
        </authorList>
    </citation>
    <scope>NUCLEOTIDE SEQUENCE [LARGE SCALE GENOMIC DNA]</scope>
    <source>
        <strain evidence="8">cv. Menghai</strain>
        <tissue evidence="7">Leaf</tissue>
    </source>
</reference>
<name>A0A6G1BHG5_9ORYZ</name>
<feature type="repeat" description="PPR" evidence="4">
    <location>
        <begin position="808"/>
        <end position="842"/>
    </location>
</feature>
<comment type="similarity">
    <text evidence="1">Belongs to the PPR family. P subfamily.</text>
</comment>
<feature type="repeat" description="PPR" evidence="4">
    <location>
        <begin position="874"/>
        <end position="908"/>
    </location>
</feature>
<feature type="repeat" description="PPR" evidence="4">
    <location>
        <begin position="738"/>
        <end position="772"/>
    </location>
</feature>
<feature type="repeat" description="PPR" evidence="4">
    <location>
        <begin position="694"/>
        <end position="724"/>
    </location>
</feature>
<feature type="repeat" description="PPR" evidence="4">
    <location>
        <begin position="482"/>
        <end position="516"/>
    </location>
</feature>
<dbReference type="Pfam" id="PF13041">
    <property type="entry name" value="PPR_2"/>
    <property type="match status" value="4"/>
</dbReference>
<evidence type="ECO:0000256" key="3">
    <source>
        <dbReference type="ARBA" id="ARBA00022946"/>
    </source>
</evidence>
<accession>A0A6G1BHG5</accession>
<dbReference type="FunFam" id="1.25.40.10:FF:000507">
    <property type="entry name" value="Pentatricopeptide repeat-containing protein"/>
    <property type="match status" value="1"/>
</dbReference>
<gene>
    <name evidence="7" type="ORF">E2562_002229</name>
</gene>
<evidence type="ECO:0000256" key="5">
    <source>
        <dbReference type="SAM" id="MobiDB-lite"/>
    </source>
</evidence>
<dbReference type="OrthoDB" id="185373at2759"/>
<dbReference type="Proteomes" id="UP000479710">
    <property type="component" value="Unassembled WGS sequence"/>
</dbReference>
<dbReference type="PROSITE" id="PS51375">
    <property type="entry name" value="PPR"/>
    <property type="match status" value="11"/>
</dbReference>
<sequence>MAAPGLDEVMAFLTDHGFASAASALRDDVLARTFAAGDADSDAALDPQLPPLRLPVSTSGGGGAAAASPGSSSDTASSSAFVSMRSSPSGMLNPYGLWSPRHSDASSSEIEFGTARQYDATDFFFQEGWLYDDHLFHSKPELDGDNEEDKEEDKFVLGVHDGSGSIEMGVLSAGDDHRHEHVGDDGCEGCAEVYTCSSPLCGCCGEGLKNEEGLEVVKDSSSTVYGRYQIIDDQTEILDECGTDGFQLKHPGDVVLECHLPRDSGEGDERSELSVVEKELQMLSSFGTSADADAFTSPGLVHDITDNAKLDDSIEKNMKNSSNKHLKESYSIEPFTESAVDDAFEFGDIGPLNSDVQNSSVKAHEEDPETNIDLALANFHREYEVFELRIVHRKNSLPSSHPLHRRKPAEPQRQHQDHVPDLPALLAALSAARTASDLAAALSPHRPVSPRLLGTLLSRLPDARRGVALLDLLAPDLPASALLIPYNLLLRSACRAGLLRLASGLLLEMRDRGVAPDAFSYSTLLAALTRAGHLDHALTFLPLMEDDAVAPDLVLFSNLIHLALRGGDAPRALALFSRLRGAGIKPDLKAYNAAIAAYCKSDLLRDAKRLLLHEMPSDGVAPDAESYSPILAALARRGRHLAAVSLFTHMRAVARVKPDLSVFNIVLNAYGQLDLAREGDRLFWSMRRAGVAPSVVTYNTMLRVYGDAGLFGEAVHLFGLMRSASSDGGDRGGRVKPNVVTYNTMIAIHGKSLEDEKAGSLVQDMQANGIQPNAITYSTILSIWVKAGKLDRAGKLFAKLREAGTEIDPVLYQTMVVAYERAGLVSQGKRLLHDLKDSDNVPKETAIKILASAGRVDEAAWLFRRAADAGEVRDLSVYRVMIDLFAKNRRHRNVVEVFDEMRKAGCLPDSETIAITMNAHGKLKEFDKAATLYREMRKEGCVFSDRVHFQMVSLLGAQKDFDALETLLGELSDDPSIDKRELYLVAAGVYERACKFDESSQIISQIRSPNAFGVKKFR</sequence>
<keyword evidence="2" id="KW-0677">Repeat</keyword>
<dbReference type="Pfam" id="PF17177">
    <property type="entry name" value="PPR_long"/>
    <property type="match status" value="1"/>
</dbReference>
<evidence type="ECO:0000256" key="4">
    <source>
        <dbReference type="PROSITE-ProRule" id="PRU00708"/>
    </source>
</evidence>
<evidence type="ECO:0000256" key="1">
    <source>
        <dbReference type="ARBA" id="ARBA00007626"/>
    </source>
</evidence>
<dbReference type="Gene3D" id="1.25.40.10">
    <property type="entry name" value="Tetratricopeptide repeat domain"/>
    <property type="match status" value="4"/>
</dbReference>
<feature type="repeat" description="PPR" evidence="4">
    <location>
        <begin position="909"/>
        <end position="943"/>
    </location>
</feature>
<dbReference type="AlphaFoldDB" id="A0A6G1BHG5"/>
<keyword evidence="3" id="KW-0809">Transit peptide</keyword>
<dbReference type="InterPro" id="IPR002885">
    <property type="entry name" value="PPR_rpt"/>
</dbReference>
<proteinExistence type="inferred from homology"/>
<protein>
    <recommendedName>
        <fullName evidence="6">PROP1-like PPR domain-containing protein</fullName>
    </recommendedName>
</protein>
<feature type="region of interest" description="Disordered" evidence="5">
    <location>
        <begin position="397"/>
        <end position="417"/>
    </location>
</feature>
<feature type="compositionally biased region" description="Low complexity" evidence="5">
    <location>
        <begin position="65"/>
        <end position="83"/>
    </location>
</feature>
<feature type="repeat" description="PPR" evidence="4">
    <location>
        <begin position="773"/>
        <end position="807"/>
    </location>
</feature>
<dbReference type="PANTHER" id="PTHR47447:SF7">
    <property type="entry name" value="PENTATRICOPEPTIDE REPEAT-CONTAINING PROTEIN"/>
    <property type="match status" value="1"/>
</dbReference>
<feature type="domain" description="PROP1-like PPR" evidence="6">
    <location>
        <begin position="544"/>
        <end position="639"/>
    </location>
</feature>
<feature type="repeat" description="PPR" evidence="4">
    <location>
        <begin position="659"/>
        <end position="693"/>
    </location>
</feature>
<dbReference type="EMBL" id="SPHZ02000012">
    <property type="protein sequence ID" value="KAF0887498.1"/>
    <property type="molecule type" value="Genomic_DNA"/>
</dbReference>
<comment type="caution">
    <text evidence="7">The sequence shown here is derived from an EMBL/GenBank/DDBJ whole genome shotgun (WGS) entry which is preliminary data.</text>
</comment>
<dbReference type="FunFam" id="1.25.40.10:FF:001161">
    <property type="entry name" value="Pentatricopeptide repeat-containing protein"/>
    <property type="match status" value="1"/>
</dbReference>
<evidence type="ECO:0000313" key="7">
    <source>
        <dbReference type="EMBL" id="KAF0887498.1"/>
    </source>
</evidence>
<dbReference type="NCBIfam" id="TIGR00756">
    <property type="entry name" value="PPR"/>
    <property type="match status" value="6"/>
</dbReference>
<dbReference type="FunFam" id="1.25.40.10:FF:000718">
    <property type="entry name" value="Pentatricopeptide repeat-containing protein"/>
    <property type="match status" value="1"/>
</dbReference>
<dbReference type="InterPro" id="IPR033443">
    <property type="entry name" value="PROP1-like_PPR_dom"/>
</dbReference>
<evidence type="ECO:0000313" key="8">
    <source>
        <dbReference type="Proteomes" id="UP000479710"/>
    </source>
</evidence>
<feature type="region of interest" description="Disordered" evidence="5">
    <location>
        <begin position="40"/>
        <end position="83"/>
    </location>
</feature>
<evidence type="ECO:0000259" key="6">
    <source>
        <dbReference type="Pfam" id="PF17177"/>
    </source>
</evidence>
<feature type="repeat" description="PPR" evidence="4">
    <location>
        <begin position="552"/>
        <end position="586"/>
    </location>
</feature>
<keyword evidence="8" id="KW-1185">Reference proteome</keyword>